<keyword evidence="1" id="KW-0614">Plasmid</keyword>
<evidence type="ECO:0000313" key="1">
    <source>
        <dbReference type="EMBL" id="AII10397.1"/>
    </source>
</evidence>
<protein>
    <submittedName>
        <fullName evidence="1">Uncharacterized protein</fullName>
    </submittedName>
</protein>
<gene>
    <name evidence="1" type="ORF">EP51_39525</name>
</gene>
<dbReference type="AlphaFoldDB" id="A0A076EYS5"/>
<evidence type="ECO:0000313" key="2">
    <source>
        <dbReference type="Proteomes" id="UP000028488"/>
    </source>
</evidence>
<name>A0A076EYS5_RHOOP</name>
<dbReference type="EMBL" id="CP008948">
    <property type="protein sequence ID" value="AII10397.1"/>
    <property type="molecule type" value="Genomic_DNA"/>
</dbReference>
<dbReference type="Proteomes" id="UP000028488">
    <property type="component" value="Plasmid pPDG1"/>
</dbReference>
<sequence length="66" mass="6790">MGIKVQGGMYCNSCAKPVAAQKGTSRMRNTFAIGATVLSAGMTLGAGAKKNSWHCPFCGGPVVKNK</sequence>
<organism evidence="1 2">
    <name type="scientific">Rhodococcus opacus</name>
    <name type="common">Nocardia opaca</name>
    <dbReference type="NCBI Taxonomy" id="37919"/>
    <lineage>
        <taxon>Bacteria</taxon>
        <taxon>Bacillati</taxon>
        <taxon>Actinomycetota</taxon>
        <taxon>Actinomycetes</taxon>
        <taxon>Mycobacteriales</taxon>
        <taxon>Nocardiaceae</taxon>
        <taxon>Rhodococcus</taxon>
    </lineage>
</organism>
<accession>A0A076EYS5</accession>
<proteinExistence type="predicted"/>
<dbReference type="RefSeq" id="WP_128642493.1">
    <property type="nucleotide sequence ID" value="NZ_CP008948.1"/>
</dbReference>
<geneLocation type="plasmid" evidence="1 2">
    <name>pPDG1</name>
</geneLocation>
<reference evidence="1 2" key="1">
    <citation type="submission" date="2014-07" db="EMBL/GenBank/DDBJ databases">
        <title>Genome Sequence of Rhodococcus opacus Strain R7, a Biodegrader of Mono- and Polycyclic Aromatic Hydrocarbons.</title>
        <authorList>
            <person name="Di Gennaro P."/>
            <person name="Zampolli J."/>
            <person name="Presti I."/>
            <person name="Cappelletti M."/>
            <person name="D'Ursi P."/>
            <person name="Orro A."/>
            <person name="Mezzelani A."/>
            <person name="Milanesi L."/>
        </authorList>
    </citation>
    <scope>NUCLEOTIDE SEQUENCE [LARGE SCALE GENOMIC DNA]</scope>
    <source>
        <strain evidence="1 2">R7</strain>
        <plasmid evidence="1">pPDG1</plasmid>
    </source>
</reference>